<feature type="transmembrane region" description="Helical" evidence="2">
    <location>
        <begin position="106"/>
        <end position="130"/>
    </location>
</feature>
<keyword evidence="2" id="KW-0472">Membrane</keyword>
<evidence type="ECO:0000256" key="2">
    <source>
        <dbReference type="SAM" id="Phobius"/>
    </source>
</evidence>
<proteinExistence type="predicted"/>
<protein>
    <submittedName>
        <fullName evidence="3">Uncharacterized protein</fullName>
    </submittedName>
</protein>
<dbReference type="OrthoDB" id="3539644at2759"/>
<feature type="region of interest" description="Disordered" evidence="1">
    <location>
        <begin position="58"/>
        <end position="94"/>
    </location>
</feature>
<dbReference type="AlphaFoldDB" id="A0A6A6V6E7"/>
<name>A0A6A6V6E7_9PLEO</name>
<evidence type="ECO:0000313" key="3">
    <source>
        <dbReference type="EMBL" id="KAF2744871.1"/>
    </source>
</evidence>
<gene>
    <name evidence="3" type="ORF">M011DRAFT_161393</name>
</gene>
<sequence length="142" mass="15483">MYINTDAANRGAIVRAFNEAAIHSARLPPDTNALLEPFVDRAPPPTYLEATTPCLWSSRRSGDEASRLLPSDGRPSPAPPLDDPLDGVYRGPTSDRRRLQDKWARSGVLTCSVAVILTMTLVIATAFVVAHSKDVRLLELEC</sequence>
<keyword evidence="2" id="KW-1133">Transmembrane helix</keyword>
<organism evidence="3 4">
    <name type="scientific">Sporormia fimetaria CBS 119925</name>
    <dbReference type="NCBI Taxonomy" id="1340428"/>
    <lineage>
        <taxon>Eukaryota</taxon>
        <taxon>Fungi</taxon>
        <taxon>Dikarya</taxon>
        <taxon>Ascomycota</taxon>
        <taxon>Pezizomycotina</taxon>
        <taxon>Dothideomycetes</taxon>
        <taxon>Pleosporomycetidae</taxon>
        <taxon>Pleosporales</taxon>
        <taxon>Sporormiaceae</taxon>
        <taxon>Sporormia</taxon>
    </lineage>
</organism>
<keyword evidence="4" id="KW-1185">Reference proteome</keyword>
<keyword evidence="2" id="KW-0812">Transmembrane</keyword>
<accession>A0A6A6V6E7</accession>
<dbReference type="Proteomes" id="UP000799440">
    <property type="component" value="Unassembled WGS sequence"/>
</dbReference>
<reference evidence="3" key="1">
    <citation type="journal article" date="2020" name="Stud. Mycol.">
        <title>101 Dothideomycetes genomes: a test case for predicting lifestyles and emergence of pathogens.</title>
        <authorList>
            <person name="Haridas S."/>
            <person name="Albert R."/>
            <person name="Binder M."/>
            <person name="Bloem J."/>
            <person name="Labutti K."/>
            <person name="Salamov A."/>
            <person name="Andreopoulos B."/>
            <person name="Baker S."/>
            <person name="Barry K."/>
            <person name="Bills G."/>
            <person name="Bluhm B."/>
            <person name="Cannon C."/>
            <person name="Castanera R."/>
            <person name="Culley D."/>
            <person name="Daum C."/>
            <person name="Ezra D."/>
            <person name="Gonzalez J."/>
            <person name="Henrissat B."/>
            <person name="Kuo A."/>
            <person name="Liang C."/>
            <person name="Lipzen A."/>
            <person name="Lutzoni F."/>
            <person name="Magnuson J."/>
            <person name="Mondo S."/>
            <person name="Nolan M."/>
            <person name="Ohm R."/>
            <person name="Pangilinan J."/>
            <person name="Park H.-J."/>
            <person name="Ramirez L."/>
            <person name="Alfaro M."/>
            <person name="Sun H."/>
            <person name="Tritt A."/>
            <person name="Yoshinaga Y."/>
            <person name="Zwiers L.-H."/>
            <person name="Turgeon B."/>
            <person name="Goodwin S."/>
            <person name="Spatafora J."/>
            <person name="Crous P."/>
            <person name="Grigoriev I."/>
        </authorList>
    </citation>
    <scope>NUCLEOTIDE SEQUENCE</scope>
    <source>
        <strain evidence="3">CBS 119925</strain>
    </source>
</reference>
<dbReference type="EMBL" id="MU006586">
    <property type="protein sequence ID" value="KAF2744871.1"/>
    <property type="molecule type" value="Genomic_DNA"/>
</dbReference>
<evidence type="ECO:0000313" key="4">
    <source>
        <dbReference type="Proteomes" id="UP000799440"/>
    </source>
</evidence>
<evidence type="ECO:0000256" key="1">
    <source>
        <dbReference type="SAM" id="MobiDB-lite"/>
    </source>
</evidence>